<organism evidence="1 2">
    <name type="scientific">Aedes aegypti</name>
    <name type="common">Yellowfever mosquito</name>
    <name type="synonym">Culex aegypti</name>
    <dbReference type="NCBI Taxonomy" id="7159"/>
    <lineage>
        <taxon>Eukaryota</taxon>
        <taxon>Metazoa</taxon>
        <taxon>Ecdysozoa</taxon>
        <taxon>Arthropoda</taxon>
        <taxon>Hexapoda</taxon>
        <taxon>Insecta</taxon>
        <taxon>Pterygota</taxon>
        <taxon>Neoptera</taxon>
        <taxon>Endopterygota</taxon>
        <taxon>Diptera</taxon>
        <taxon>Nematocera</taxon>
        <taxon>Culicoidea</taxon>
        <taxon>Culicidae</taxon>
        <taxon>Culicinae</taxon>
        <taxon>Aedini</taxon>
        <taxon>Aedes</taxon>
        <taxon>Stegomyia</taxon>
    </lineage>
</organism>
<name>A0A1S4F341_AEDAE</name>
<dbReference type="OrthoDB" id="6220511at2759"/>
<dbReference type="InterPro" id="IPR035437">
    <property type="entry name" value="SNase_OB-fold_sf"/>
</dbReference>
<protein>
    <submittedName>
        <fullName evidence="1">Uncharacterized protein</fullName>
    </submittedName>
</protein>
<dbReference type="FunCoup" id="A0A1S4F341">
    <property type="interactions" value="51"/>
</dbReference>
<dbReference type="AlphaFoldDB" id="A0A1S4F341"/>
<proteinExistence type="predicted"/>
<reference evidence="1 2" key="1">
    <citation type="submission" date="2017-06" db="EMBL/GenBank/DDBJ databases">
        <title>Aedes aegypti genome working group (AGWG) sequencing and assembly.</title>
        <authorList>
            <consortium name="Aedes aegypti Genome Working Group (AGWG)"/>
            <person name="Matthews B.J."/>
        </authorList>
    </citation>
    <scope>NUCLEOTIDE SEQUENCE [LARGE SCALE GENOMIC DNA]</scope>
    <source>
        <strain evidence="1 2">LVP_AGWG</strain>
    </source>
</reference>
<gene>
    <name evidence="1" type="primary">5576357</name>
</gene>
<dbReference type="PANTHER" id="PTHR28434">
    <property type="entry name" value="PROTEIN C3ORF33"/>
    <property type="match status" value="1"/>
</dbReference>
<dbReference type="InterPro" id="IPR042421">
    <property type="entry name" value="C3orf33-like"/>
</dbReference>
<reference evidence="1" key="2">
    <citation type="submission" date="2020-05" db="UniProtKB">
        <authorList>
            <consortium name="EnsemblMetazoa"/>
        </authorList>
    </citation>
    <scope>IDENTIFICATION</scope>
    <source>
        <strain evidence="1">LVP_AGWG</strain>
    </source>
</reference>
<sequence>MATERAPLLEDKSYFRRFCDYMSHDTKGVEIATYTVSGILFVVAYNKIKPITRFSKASDIPKHFVREQIPQYGRVTKIEPSIQSGPLLIVKHRPPLNIVFWSNKTLPVKIAGVDLNANGYSWLQTVVLNRQVTFIPVKTDTGKDYAECCVYFNELSSDKKWLRKVDLGQALLQLGFAKLSTPVPRVKLTSKDPFEKQVHAYFQKLAYSESKAKDRRIGLWQHTLPPKMLPARLWQSMWDNLAQRLSPQSHRVPELVR</sequence>
<keyword evidence="2" id="KW-1185">Reference proteome</keyword>
<accession>A0A1S4F341</accession>
<dbReference type="InParanoid" id="A0A1S4F341"/>
<dbReference type="Proteomes" id="UP000008820">
    <property type="component" value="Chromosome 1"/>
</dbReference>
<evidence type="ECO:0000313" key="1">
    <source>
        <dbReference type="EnsemblMetazoa" id="AAEL002856-PA"/>
    </source>
</evidence>
<dbReference type="EnsemblMetazoa" id="AAEL002856-RA">
    <property type="protein sequence ID" value="AAEL002856-PA"/>
    <property type="gene ID" value="AAEL002856"/>
</dbReference>
<dbReference type="VEuPathDB" id="VectorBase:AAEL002856"/>
<dbReference type="SUPFAM" id="SSF50199">
    <property type="entry name" value="Staphylococcal nuclease"/>
    <property type="match status" value="1"/>
</dbReference>
<evidence type="ECO:0000313" key="2">
    <source>
        <dbReference type="Proteomes" id="UP000008820"/>
    </source>
</evidence>
<dbReference type="PANTHER" id="PTHR28434:SF1">
    <property type="entry name" value="PROTEIN C3ORF33"/>
    <property type="match status" value="1"/>
</dbReference>
<dbReference type="Gene3D" id="2.40.50.90">
    <property type="match status" value="1"/>
</dbReference>
<dbReference type="GO" id="GO:0005615">
    <property type="term" value="C:extracellular space"/>
    <property type="evidence" value="ECO:0007669"/>
    <property type="project" value="TreeGrafter"/>
</dbReference>